<protein>
    <recommendedName>
        <fullName evidence="4">Transposase</fullName>
    </recommendedName>
</protein>
<feature type="compositionally biased region" description="Basic and acidic residues" evidence="1">
    <location>
        <begin position="334"/>
        <end position="351"/>
    </location>
</feature>
<feature type="region of interest" description="Disordered" evidence="1">
    <location>
        <begin position="42"/>
        <end position="72"/>
    </location>
</feature>
<dbReference type="Proteomes" id="UP001151760">
    <property type="component" value="Unassembled WGS sequence"/>
</dbReference>
<name>A0ABQ5GU53_9ASTR</name>
<sequence length="549" mass="62393">MRRVLYILARFSRMFSIVNIDALMWKQVDVLVIILRKERSKANNSEGTSNSPQTTTKSPQTIGKSGEGCSQSPKWIKSRVASDKGKPVCGFRLHDILDSNPRFTCRLDGEETSSGNSYFRRIYVCFKGVRDGWLAGCRKVIGLYGCFLKHTCRGKLLVAKGRDENNQMYPIAWAVVKQGNELTIIFDSHKGLLDVVSDWLPNVEHKKYTRHVFANFKKKFSGVQLQRLFWHAASTTLEQKIYAKMEEMKNCKNLGRHYHTIHRKRIELPKEEQRFWTVIPSGFQELEVRKGHEAYGVNIYLRTLLKRTDNLPLLPPIVRTMPGRPRKNIVKAKFSEKFSSKQSGQKDDRAPVPKPLDYATYAFARGGGRGLRVRRDGRGERSRGRGQTSGGTGQSSDGRGQRGGGREEESYDQESFNRKNVFTVNENVQTQESIVANMNDSGEIRFRLVDIEVEDNYMSMEVSITDKGLTIATSADKGKTVAETNAEATTKPKATKKGSKRKAASATEELPLRIYHKNRGRSERIFNQKMKKSGFGPKRKGQPLIKHYL</sequence>
<feature type="compositionally biased region" description="Basic residues" evidence="1">
    <location>
        <begin position="529"/>
        <end position="541"/>
    </location>
</feature>
<feature type="compositionally biased region" description="Basic residues" evidence="1">
    <location>
        <begin position="493"/>
        <end position="503"/>
    </location>
</feature>
<feature type="region of interest" description="Disordered" evidence="1">
    <location>
        <begin position="528"/>
        <end position="549"/>
    </location>
</feature>
<dbReference type="EMBL" id="BQNB010018867">
    <property type="protein sequence ID" value="GJT79098.1"/>
    <property type="molecule type" value="Genomic_DNA"/>
</dbReference>
<evidence type="ECO:0000256" key="1">
    <source>
        <dbReference type="SAM" id="MobiDB-lite"/>
    </source>
</evidence>
<keyword evidence="3" id="KW-1185">Reference proteome</keyword>
<evidence type="ECO:0008006" key="4">
    <source>
        <dbReference type="Google" id="ProtNLM"/>
    </source>
</evidence>
<proteinExistence type="predicted"/>
<evidence type="ECO:0000313" key="2">
    <source>
        <dbReference type="EMBL" id="GJT79098.1"/>
    </source>
</evidence>
<feature type="compositionally biased region" description="Low complexity" evidence="1">
    <location>
        <begin position="482"/>
        <end position="492"/>
    </location>
</feature>
<feature type="region of interest" description="Disordered" evidence="1">
    <location>
        <begin position="369"/>
        <end position="418"/>
    </location>
</feature>
<dbReference type="PANTHER" id="PTHR31973">
    <property type="entry name" value="POLYPROTEIN, PUTATIVE-RELATED"/>
    <property type="match status" value="1"/>
</dbReference>
<organism evidence="2 3">
    <name type="scientific">Tanacetum coccineum</name>
    <dbReference type="NCBI Taxonomy" id="301880"/>
    <lineage>
        <taxon>Eukaryota</taxon>
        <taxon>Viridiplantae</taxon>
        <taxon>Streptophyta</taxon>
        <taxon>Embryophyta</taxon>
        <taxon>Tracheophyta</taxon>
        <taxon>Spermatophyta</taxon>
        <taxon>Magnoliopsida</taxon>
        <taxon>eudicotyledons</taxon>
        <taxon>Gunneridae</taxon>
        <taxon>Pentapetalae</taxon>
        <taxon>asterids</taxon>
        <taxon>campanulids</taxon>
        <taxon>Asterales</taxon>
        <taxon>Asteraceae</taxon>
        <taxon>Asteroideae</taxon>
        <taxon>Anthemideae</taxon>
        <taxon>Anthemidinae</taxon>
        <taxon>Tanacetum</taxon>
    </lineage>
</organism>
<reference evidence="2" key="1">
    <citation type="journal article" date="2022" name="Int. J. Mol. Sci.">
        <title>Draft Genome of Tanacetum Coccineum: Genomic Comparison of Closely Related Tanacetum-Family Plants.</title>
        <authorList>
            <person name="Yamashiro T."/>
            <person name="Shiraishi A."/>
            <person name="Nakayama K."/>
            <person name="Satake H."/>
        </authorList>
    </citation>
    <scope>NUCLEOTIDE SEQUENCE</scope>
</reference>
<dbReference type="PANTHER" id="PTHR31973:SF189">
    <property type="entry name" value="TRANSPOSASE, MUDR, PLANT, MULE TRANSPOSASE DOMAIN PROTEIN-RELATED"/>
    <property type="match status" value="1"/>
</dbReference>
<evidence type="ECO:0000313" key="3">
    <source>
        <dbReference type="Proteomes" id="UP001151760"/>
    </source>
</evidence>
<reference evidence="2" key="2">
    <citation type="submission" date="2022-01" db="EMBL/GenBank/DDBJ databases">
        <authorList>
            <person name="Yamashiro T."/>
            <person name="Shiraishi A."/>
            <person name="Satake H."/>
            <person name="Nakayama K."/>
        </authorList>
    </citation>
    <scope>NUCLEOTIDE SEQUENCE</scope>
</reference>
<gene>
    <name evidence="2" type="ORF">Tco_1045823</name>
</gene>
<feature type="region of interest" description="Disordered" evidence="1">
    <location>
        <begin position="334"/>
        <end position="356"/>
    </location>
</feature>
<comment type="caution">
    <text evidence="2">The sequence shown here is derived from an EMBL/GenBank/DDBJ whole genome shotgun (WGS) entry which is preliminary data.</text>
</comment>
<feature type="region of interest" description="Disordered" evidence="1">
    <location>
        <begin position="482"/>
        <end position="508"/>
    </location>
</feature>
<accession>A0ABQ5GU53</accession>
<feature type="compositionally biased region" description="Basic and acidic residues" evidence="1">
    <location>
        <begin position="373"/>
        <end position="383"/>
    </location>
</feature>